<reference evidence="2" key="1">
    <citation type="submission" date="2022-07" db="EMBL/GenBank/DDBJ databases">
        <title>Phylogenomic reconstructions and comparative analyses of Kickxellomycotina fungi.</title>
        <authorList>
            <person name="Reynolds N.K."/>
            <person name="Stajich J.E."/>
            <person name="Barry K."/>
            <person name="Grigoriev I.V."/>
            <person name="Crous P."/>
            <person name="Smith M.E."/>
        </authorList>
    </citation>
    <scope>NUCLEOTIDE SEQUENCE</scope>
    <source>
        <strain evidence="2">RSA 476</strain>
    </source>
</reference>
<protein>
    <recommendedName>
        <fullName evidence="4">DUF1742-domain-containing protein</fullName>
    </recommendedName>
</protein>
<dbReference type="AlphaFoldDB" id="A0A9W8M6B8"/>
<gene>
    <name evidence="2" type="ORF">GGH94_002829</name>
</gene>
<proteinExistence type="predicted"/>
<dbReference type="EMBL" id="JANBUY010000084">
    <property type="protein sequence ID" value="KAJ2864553.1"/>
    <property type="molecule type" value="Genomic_DNA"/>
</dbReference>
<sequence>MSLHTRPALPINCYSQRTAAKDGACFICSRFTPNLFMTVRGTPSDWFYVCPEHTSISTFCTSTASGDSAVVQAKQSSPKDMDLANDTAADAAKLNTSKAEPEPTETDAKDGKGVQVPPVQPAASAQFVLHKDYFYLRQRPFIKRWEQEQDKSFAHNFPSVPRGHPK</sequence>
<dbReference type="PANTHER" id="PTHR28218">
    <property type="entry name" value="VPS4-ASSOCIATED PROTEIN 1"/>
    <property type="match status" value="1"/>
</dbReference>
<evidence type="ECO:0008006" key="4">
    <source>
        <dbReference type="Google" id="ProtNLM"/>
    </source>
</evidence>
<accession>A0A9W8M6B8</accession>
<dbReference type="GO" id="GO:0007034">
    <property type="term" value="P:vacuolar transport"/>
    <property type="evidence" value="ECO:0007669"/>
    <property type="project" value="TreeGrafter"/>
</dbReference>
<comment type="caution">
    <text evidence="2">The sequence shown here is derived from an EMBL/GenBank/DDBJ whole genome shotgun (WGS) entry which is preliminary data.</text>
</comment>
<dbReference type="Proteomes" id="UP001140074">
    <property type="component" value="Unassembled WGS sequence"/>
</dbReference>
<organism evidence="2 3">
    <name type="scientific">Coemansia aciculifera</name>
    <dbReference type="NCBI Taxonomy" id="417176"/>
    <lineage>
        <taxon>Eukaryota</taxon>
        <taxon>Fungi</taxon>
        <taxon>Fungi incertae sedis</taxon>
        <taxon>Zoopagomycota</taxon>
        <taxon>Kickxellomycotina</taxon>
        <taxon>Kickxellomycetes</taxon>
        <taxon>Kickxellales</taxon>
        <taxon>Kickxellaceae</taxon>
        <taxon>Coemansia</taxon>
    </lineage>
</organism>
<keyword evidence="3" id="KW-1185">Reference proteome</keyword>
<dbReference type="PANTHER" id="PTHR28218:SF1">
    <property type="entry name" value="VPS4-ASSOCIATED PROTEIN 1"/>
    <property type="match status" value="1"/>
</dbReference>
<name>A0A9W8M6B8_9FUNG</name>
<feature type="region of interest" description="Disordered" evidence="1">
    <location>
        <begin position="87"/>
        <end position="115"/>
    </location>
</feature>
<dbReference type="Pfam" id="PF08432">
    <property type="entry name" value="Vfa1"/>
    <property type="match status" value="1"/>
</dbReference>
<evidence type="ECO:0000256" key="1">
    <source>
        <dbReference type="SAM" id="MobiDB-lite"/>
    </source>
</evidence>
<dbReference type="InterPro" id="IPR013640">
    <property type="entry name" value="Vfa1"/>
</dbReference>
<evidence type="ECO:0000313" key="2">
    <source>
        <dbReference type="EMBL" id="KAJ2864553.1"/>
    </source>
</evidence>
<evidence type="ECO:0000313" key="3">
    <source>
        <dbReference type="Proteomes" id="UP001140074"/>
    </source>
</evidence>
<dbReference type="GO" id="GO:0005768">
    <property type="term" value="C:endosome"/>
    <property type="evidence" value="ECO:0007669"/>
    <property type="project" value="TreeGrafter"/>
</dbReference>